<dbReference type="Proteomes" id="UP000186817">
    <property type="component" value="Unassembled WGS sequence"/>
</dbReference>
<dbReference type="PROSITE" id="PS00678">
    <property type="entry name" value="WD_REPEATS_1"/>
    <property type="match status" value="1"/>
</dbReference>
<evidence type="ECO:0000256" key="1">
    <source>
        <dbReference type="ARBA" id="ARBA00022574"/>
    </source>
</evidence>
<evidence type="ECO:0000313" key="5">
    <source>
        <dbReference type="EMBL" id="OLP86832.1"/>
    </source>
</evidence>
<evidence type="ECO:0000313" key="6">
    <source>
        <dbReference type="Proteomes" id="UP000186817"/>
    </source>
</evidence>
<dbReference type="PANTHER" id="PTHR15653:SF0">
    <property type="entry name" value="CONNECTOR OF KINASE TO AP-1, ISOFORM E"/>
    <property type="match status" value="1"/>
</dbReference>
<dbReference type="OrthoDB" id="727118at2759"/>
<protein>
    <submittedName>
        <fullName evidence="5">Striatin-4</fullName>
    </submittedName>
</protein>
<dbReference type="Pfam" id="PF00400">
    <property type="entry name" value="WD40"/>
    <property type="match status" value="1"/>
</dbReference>
<dbReference type="InterPro" id="IPR036322">
    <property type="entry name" value="WD40_repeat_dom_sf"/>
</dbReference>
<dbReference type="SMART" id="SM00320">
    <property type="entry name" value="WD40"/>
    <property type="match status" value="4"/>
</dbReference>
<comment type="caution">
    <text evidence="5">The sequence shown here is derived from an EMBL/GenBank/DDBJ whole genome shotgun (WGS) entry which is preliminary data.</text>
</comment>
<dbReference type="PANTHER" id="PTHR15653">
    <property type="entry name" value="STRIATIN"/>
    <property type="match status" value="1"/>
</dbReference>
<reference evidence="5 6" key="1">
    <citation type="submission" date="2016-02" db="EMBL/GenBank/DDBJ databases">
        <title>Genome analysis of coral dinoflagellate symbionts highlights evolutionary adaptations to a symbiotic lifestyle.</title>
        <authorList>
            <person name="Aranda M."/>
            <person name="Li Y."/>
            <person name="Liew Y.J."/>
            <person name="Baumgarten S."/>
            <person name="Simakov O."/>
            <person name="Wilson M."/>
            <person name="Piel J."/>
            <person name="Ashoor H."/>
            <person name="Bougouffa S."/>
            <person name="Bajic V.B."/>
            <person name="Ryu T."/>
            <person name="Ravasi T."/>
            <person name="Bayer T."/>
            <person name="Micklem G."/>
            <person name="Kim H."/>
            <person name="Bhak J."/>
            <person name="Lajeunesse T.C."/>
            <person name="Voolstra C.R."/>
        </authorList>
    </citation>
    <scope>NUCLEOTIDE SEQUENCE [LARGE SCALE GENOMIC DNA]</scope>
    <source>
        <strain evidence="5 6">CCMP2467</strain>
    </source>
</reference>
<dbReference type="InterPro" id="IPR051488">
    <property type="entry name" value="WD_repeat_striatin"/>
</dbReference>
<sequence>MEVSGEAHQLLAEAEIYCRQQGRGNSARSSARDLLAGKIASTEERLRMVRQRNEELQVLTRNLEEALKSCRRHSAKSLGGELFSGSGPCGLPEELPEISLAKDWRQLALCIPRMRKALEAPRGPVSSKAMEGRLPFQELPAETLASRSISDSMGPKGAKESGADGDAFGIVAVLHSHLDGVSSARLTRRALLTAGEDASIRAWDVQGISRLEAFPEPYEDLEPFASYRAHSGPVLALAVPDSEDCRQAGQHQRLRGHRDAVWCLDLQQRLGLLASAGGDRLVLLWKVNPGQQQGGLVSEPEALELPLVNGLEHSFGPPTGLAWGPRDKAVLLCASRWANSCCAVDVERGAPIYGGAAVTDDDPVLCLASHALRDIAVSGHMGCARVFCPLTGRSLWSLQRINRSAQVSSVAMDPFGAGHEVCTGGEDGRLEIFDLRTCRCLQEVQLPPREDTTIHSVQLQADIVATACADGTVTLLARKQPRTPG</sequence>
<evidence type="ECO:0000256" key="4">
    <source>
        <dbReference type="SAM" id="Coils"/>
    </source>
</evidence>
<keyword evidence="6" id="KW-1185">Reference proteome</keyword>
<gene>
    <name evidence="5" type="primary">Strn4</name>
    <name evidence="5" type="ORF">AK812_SmicGene32020</name>
</gene>
<keyword evidence="4" id="KW-0175">Coiled coil</keyword>
<organism evidence="5 6">
    <name type="scientific">Symbiodinium microadriaticum</name>
    <name type="common">Dinoflagellate</name>
    <name type="synonym">Zooxanthella microadriatica</name>
    <dbReference type="NCBI Taxonomy" id="2951"/>
    <lineage>
        <taxon>Eukaryota</taxon>
        <taxon>Sar</taxon>
        <taxon>Alveolata</taxon>
        <taxon>Dinophyceae</taxon>
        <taxon>Suessiales</taxon>
        <taxon>Symbiodiniaceae</taxon>
        <taxon>Symbiodinium</taxon>
    </lineage>
</organism>
<dbReference type="InterPro" id="IPR001680">
    <property type="entry name" value="WD40_rpt"/>
</dbReference>
<evidence type="ECO:0000256" key="2">
    <source>
        <dbReference type="ARBA" id="ARBA00022737"/>
    </source>
</evidence>
<name>A0A1Q9CV70_SYMMI</name>
<dbReference type="Gene3D" id="2.130.10.10">
    <property type="entry name" value="YVTN repeat-like/Quinoprotein amine dehydrogenase"/>
    <property type="match status" value="1"/>
</dbReference>
<dbReference type="InterPro" id="IPR015943">
    <property type="entry name" value="WD40/YVTN_repeat-like_dom_sf"/>
</dbReference>
<dbReference type="SUPFAM" id="SSF50978">
    <property type="entry name" value="WD40 repeat-like"/>
    <property type="match status" value="1"/>
</dbReference>
<keyword evidence="1 3" id="KW-0853">WD repeat</keyword>
<dbReference type="InterPro" id="IPR019775">
    <property type="entry name" value="WD40_repeat_CS"/>
</dbReference>
<dbReference type="PROSITE" id="PS50294">
    <property type="entry name" value="WD_REPEATS_REGION"/>
    <property type="match status" value="1"/>
</dbReference>
<accession>A0A1Q9CV70</accession>
<proteinExistence type="predicted"/>
<dbReference type="EMBL" id="LSRX01000897">
    <property type="protein sequence ID" value="OLP86832.1"/>
    <property type="molecule type" value="Genomic_DNA"/>
</dbReference>
<feature type="coiled-coil region" evidence="4">
    <location>
        <begin position="39"/>
        <end position="76"/>
    </location>
</feature>
<evidence type="ECO:0000256" key="3">
    <source>
        <dbReference type="PROSITE-ProRule" id="PRU00221"/>
    </source>
</evidence>
<feature type="repeat" description="WD" evidence="3">
    <location>
        <begin position="254"/>
        <end position="288"/>
    </location>
</feature>
<dbReference type="AlphaFoldDB" id="A0A1Q9CV70"/>
<keyword evidence="2" id="KW-0677">Repeat</keyword>
<feature type="repeat" description="WD" evidence="3">
    <location>
        <begin position="174"/>
        <end position="213"/>
    </location>
</feature>
<dbReference type="PROSITE" id="PS50082">
    <property type="entry name" value="WD_REPEATS_2"/>
    <property type="match status" value="2"/>
</dbReference>